<name>M3CCI6_SPHMS</name>
<protein>
    <submittedName>
        <fullName evidence="1">Uncharacterized protein</fullName>
    </submittedName>
</protein>
<dbReference type="OMA" id="PRFETGH"/>
<proteinExistence type="predicted"/>
<evidence type="ECO:0000313" key="1">
    <source>
        <dbReference type="EMBL" id="EMF10112.1"/>
    </source>
</evidence>
<organism evidence="1 2">
    <name type="scientific">Sphaerulina musiva (strain SO2202)</name>
    <name type="common">Poplar stem canker fungus</name>
    <name type="synonym">Septoria musiva</name>
    <dbReference type="NCBI Taxonomy" id="692275"/>
    <lineage>
        <taxon>Eukaryota</taxon>
        <taxon>Fungi</taxon>
        <taxon>Dikarya</taxon>
        <taxon>Ascomycota</taxon>
        <taxon>Pezizomycotina</taxon>
        <taxon>Dothideomycetes</taxon>
        <taxon>Dothideomycetidae</taxon>
        <taxon>Mycosphaerellales</taxon>
        <taxon>Mycosphaerellaceae</taxon>
        <taxon>Sphaerulina</taxon>
    </lineage>
</organism>
<dbReference type="GeneID" id="27906302"/>
<dbReference type="PANTHER" id="PTHR37315:SF1">
    <property type="entry name" value="UPF0311 PROTEIN BLR7842"/>
    <property type="match status" value="1"/>
</dbReference>
<dbReference type="OrthoDB" id="16820at2759"/>
<evidence type="ECO:0000313" key="2">
    <source>
        <dbReference type="Proteomes" id="UP000016931"/>
    </source>
</evidence>
<dbReference type="Gene3D" id="2.40.160.20">
    <property type="match status" value="1"/>
</dbReference>
<reference evidence="1 2" key="1">
    <citation type="journal article" date="2012" name="PLoS Pathog.">
        <title>Diverse lifestyles and strategies of plant pathogenesis encoded in the genomes of eighteen Dothideomycetes fungi.</title>
        <authorList>
            <person name="Ohm R.A."/>
            <person name="Feau N."/>
            <person name="Henrissat B."/>
            <person name="Schoch C.L."/>
            <person name="Horwitz B.A."/>
            <person name="Barry K.W."/>
            <person name="Condon B.J."/>
            <person name="Copeland A.C."/>
            <person name="Dhillon B."/>
            <person name="Glaser F."/>
            <person name="Hesse C.N."/>
            <person name="Kosti I."/>
            <person name="LaButti K."/>
            <person name="Lindquist E.A."/>
            <person name="Lucas S."/>
            <person name="Salamov A.A."/>
            <person name="Bradshaw R.E."/>
            <person name="Ciuffetti L."/>
            <person name="Hamelin R.C."/>
            <person name="Kema G.H.J."/>
            <person name="Lawrence C."/>
            <person name="Scott J.A."/>
            <person name="Spatafora J.W."/>
            <person name="Turgeon B.G."/>
            <person name="de Wit P.J.G.M."/>
            <person name="Zhong S."/>
            <person name="Goodwin S.B."/>
            <person name="Grigoriev I.V."/>
        </authorList>
    </citation>
    <scope>NUCLEOTIDE SEQUENCE [LARGE SCALE GENOMIC DNA]</scope>
    <source>
        <strain evidence="1 2">SO2202</strain>
    </source>
</reference>
<dbReference type="eggNOG" id="ENOG502SM0X">
    <property type="taxonomic scope" value="Eukaryota"/>
</dbReference>
<dbReference type="AlphaFoldDB" id="M3CCI6"/>
<dbReference type="Pfam" id="PF11578">
    <property type="entry name" value="DUF3237"/>
    <property type="match status" value="1"/>
</dbReference>
<dbReference type="STRING" id="692275.M3CCI6"/>
<dbReference type="HOGENOM" id="CLU_096872_0_0_1"/>
<keyword evidence="2" id="KW-1185">Reference proteome</keyword>
<accession>M3CCI6</accession>
<dbReference type="PANTHER" id="PTHR37315">
    <property type="entry name" value="UPF0311 PROTEIN BLR7842"/>
    <property type="match status" value="1"/>
</dbReference>
<sequence>MDQQRLRQAFSPETAASKMTLPVPKLELDFRISVALNPIIPVGEGPWGKRNWISFSGGQWAASWGRGTVEPGGQDSQLVLPDTLQTYVTTNYLLKTADAEPAYITISTTGWRTGPKEVLEKLFDPELANEAKPSDYVFRLSIKLETGDERYKDKVNTGLWVGSGARRGSEVIYDAYRVL</sequence>
<dbReference type="InterPro" id="IPR020915">
    <property type="entry name" value="UPF0311"/>
</dbReference>
<dbReference type="Proteomes" id="UP000016931">
    <property type="component" value="Unassembled WGS sequence"/>
</dbReference>
<dbReference type="EMBL" id="KB456268">
    <property type="protein sequence ID" value="EMF10112.1"/>
    <property type="molecule type" value="Genomic_DNA"/>
</dbReference>
<gene>
    <name evidence="1" type="ORF">SEPMUDRAFT_50509</name>
</gene>
<dbReference type="RefSeq" id="XP_016758233.1">
    <property type="nucleotide sequence ID" value="XM_016909165.1"/>
</dbReference>